<evidence type="ECO:0000256" key="3">
    <source>
        <dbReference type="ARBA" id="ARBA00023016"/>
    </source>
</evidence>
<keyword evidence="7" id="KW-0539">Nucleus</keyword>
<dbReference type="SUPFAM" id="SSF54171">
    <property type="entry name" value="DNA-binding domain"/>
    <property type="match status" value="1"/>
</dbReference>
<evidence type="ECO:0000256" key="7">
    <source>
        <dbReference type="ARBA" id="ARBA00023242"/>
    </source>
</evidence>
<dbReference type="OMA" id="WSANKLE"/>
<evidence type="ECO:0000259" key="10">
    <source>
        <dbReference type="PROSITE" id="PS51032"/>
    </source>
</evidence>
<dbReference type="GO" id="GO:0045893">
    <property type="term" value="P:positive regulation of DNA-templated transcription"/>
    <property type="evidence" value="ECO:0000318"/>
    <property type="project" value="GO_Central"/>
</dbReference>
<evidence type="ECO:0000256" key="9">
    <source>
        <dbReference type="SAM" id="MobiDB-lite"/>
    </source>
</evidence>
<dbReference type="InterPro" id="IPR001471">
    <property type="entry name" value="AP2/ERF_dom"/>
</dbReference>
<dbReference type="PANTHER" id="PTHR31241:SF62">
    <property type="entry name" value="DEHYDRATION-RESPONSIVE ELEMENT-BINDING PROTEIN 2D"/>
    <property type="match status" value="1"/>
</dbReference>
<accession>A0A061EPU6</accession>
<reference evidence="11 12" key="1">
    <citation type="journal article" date="2013" name="Genome Biol.">
        <title>The genome sequence of the most widely cultivated cacao type and its use to identify candidate genes regulating pod color.</title>
        <authorList>
            <person name="Motamayor J.C."/>
            <person name="Mockaitis K."/>
            <person name="Schmutz J."/>
            <person name="Haiminen N."/>
            <person name="Iii D.L."/>
            <person name="Cornejo O."/>
            <person name="Findley S.D."/>
            <person name="Zheng P."/>
            <person name="Utro F."/>
            <person name="Royaert S."/>
            <person name="Saski C."/>
            <person name="Jenkins J."/>
            <person name="Podicheti R."/>
            <person name="Zhao M."/>
            <person name="Scheffler B.E."/>
            <person name="Stack J.C."/>
            <person name="Feltus F.A."/>
            <person name="Mustiga G.M."/>
            <person name="Amores F."/>
            <person name="Phillips W."/>
            <person name="Marelli J.P."/>
            <person name="May G.D."/>
            <person name="Shapiro H."/>
            <person name="Ma J."/>
            <person name="Bustamante C.D."/>
            <person name="Schnell R.J."/>
            <person name="Main D."/>
            <person name="Gilbert D."/>
            <person name="Parida L."/>
            <person name="Kuhn D.N."/>
        </authorList>
    </citation>
    <scope>NUCLEOTIDE SEQUENCE [LARGE SCALE GENOMIC DNA]</scope>
    <source>
        <strain evidence="12">cv. Matina 1-6</strain>
    </source>
</reference>
<dbReference type="PANTHER" id="PTHR31241">
    <property type="entry name" value="DEHYDRATION-RESPONSIVE ELEMENT-BINDING PROTEIN 2C"/>
    <property type="match status" value="1"/>
</dbReference>
<feature type="domain" description="AP2/ERF" evidence="10">
    <location>
        <begin position="201"/>
        <end position="266"/>
    </location>
</feature>
<dbReference type="Gramene" id="EOY07075">
    <property type="protein sequence ID" value="EOY07075"/>
    <property type="gene ID" value="TCM_021596"/>
</dbReference>
<feature type="region of interest" description="Disordered" evidence="9">
    <location>
        <begin position="641"/>
        <end position="663"/>
    </location>
</feature>
<dbReference type="PRINTS" id="PR00367">
    <property type="entry name" value="ETHRSPELEMNT"/>
</dbReference>
<organism evidence="11 12">
    <name type="scientific">Theobroma cacao</name>
    <name type="common">Cacao</name>
    <name type="synonym">Cocoa</name>
    <dbReference type="NCBI Taxonomy" id="3641"/>
    <lineage>
        <taxon>Eukaryota</taxon>
        <taxon>Viridiplantae</taxon>
        <taxon>Streptophyta</taxon>
        <taxon>Embryophyta</taxon>
        <taxon>Tracheophyta</taxon>
        <taxon>Spermatophyta</taxon>
        <taxon>Magnoliopsida</taxon>
        <taxon>eudicotyledons</taxon>
        <taxon>Gunneridae</taxon>
        <taxon>Pentapetalae</taxon>
        <taxon>rosids</taxon>
        <taxon>malvids</taxon>
        <taxon>Malvales</taxon>
        <taxon>Malvaceae</taxon>
        <taxon>Byttnerioideae</taxon>
        <taxon>Theobroma</taxon>
    </lineage>
</organism>
<dbReference type="STRING" id="3641.A0A061EPU6"/>
<evidence type="ECO:0000256" key="8">
    <source>
        <dbReference type="ARBA" id="ARBA00024343"/>
    </source>
</evidence>
<dbReference type="CDD" id="cd00018">
    <property type="entry name" value="AP2"/>
    <property type="match status" value="1"/>
</dbReference>
<evidence type="ECO:0000256" key="4">
    <source>
        <dbReference type="ARBA" id="ARBA00023125"/>
    </source>
</evidence>
<keyword evidence="3" id="KW-0346">Stress response</keyword>
<evidence type="ECO:0000313" key="11">
    <source>
        <dbReference type="EMBL" id="EOY07075.1"/>
    </source>
</evidence>
<dbReference type="InterPro" id="IPR036955">
    <property type="entry name" value="AP2/ERF_dom_sf"/>
</dbReference>
<dbReference type="GO" id="GO:0006950">
    <property type="term" value="P:response to stress"/>
    <property type="evidence" value="ECO:0000318"/>
    <property type="project" value="GO_Central"/>
</dbReference>
<keyword evidence="12" id="KW-1185">Reference proteome</keyword>
<dbReference type="AlphaFoldDB" id="A0A061EPU6"/>
<keyword evidence="6" id="KW-0804">Transcription</keyword>
<feature type="compositionally biased region" description="Polar residues" evidence="9">
    <location>
        <begin position="645"/>
        <end position="656"/>
    </location>
</feature>
<evidence type="ECO:0000256" key="6">
    <source>
        <dbReference type="ARBA" id="ARBA00023163"/>
    </source>
</evidence>
<gene>
    <name evidence="11" type="ORF">TCM_021596</name>
</gene>
<feature type="compositionally biased region" description="Low complexity" evidence="9">
    <location>
        <begin position="276"/>
        <end position="299"/>
    </location>
</feature>
<keyword evidence="2" id="KW-0805">Transcription regulation</keyword>
<keyword evidence="4" id="KW-0238">DNA-binding</keyword>
<keyword evidence="5" id="KW-0010">Activator</keyword>
<dbReference type="FunFam" id="3.30.730.10:FF:000001">
    <property type="entry name" value="Ethylene-responsive transcription factor 2"/>
    <property type="match status" value="1"/>
</dbReference>
<dbReference type="GO" id="GO:0003700">
    <property type="term" value="F:DNA-binding transcription factor activity"/>
    <property type="evidence" value="ECO:0000318"/>
    <property type="project" value="GO_Central"/>
</dbReference>
<feature type="compositionally biased region" description="Basic residues" evidence="9">
    <location>
        <begin position="135"/>
        <end position="145"/>
    </location>
</feature>
<dbReference type="GO" id="GO:0000976">
    <property type="term" value="F:transcription cis-regulatory region binding"/>
    <property type="evidence" value="ECO:0000318"/>
    <property type="project" value="GO_Central"/>
</dbReference>
<dbReference type="PROSITE" id="PS51032">
    <property type="entry name" value="AP2_ERF"/>
    <property type="match status" value="1"/>
</dbReference>
<comment type="subcellular location">
    <subcellularLocation>
        <location evidence="1">Nucleus</location>
    </subcellularLocation>
</comment>
<dbReference type="Pfam" id="PF00847">
    <property type="entry name" value="AP2"/>
    <property type="match status" value="1"/>
</dbReference>
<evidence type="ECO:0000256" key="5">
    <source>
        <dbReference type="ARBA" id="ARBA00023159"/>
    </source>
</evidence>
<evidence type="ECO:0000313" key="12">
    <source>
        <dbReference type="Proteomes" id="UP000026915"/>
    </source>
</evidence>
<dbReference type="GO" id="GO:0005634">
    <property type="term" value="C:nucleus"/>
    <property type="evidence" value="ECO:0000318"/>
    <property type="project" value="GO_Central"/>
</dbReference>
<dbReference type="EMBL" id="CM001883">
    <property type="protein sequence ID" value="EOY07075.1"/>
    <property type="molecule type" value="Genomic_DNA"/>
</dbReference>
<dbReference type="eggNOG" id="ENOG502S30F">
    <property type="taxonomic scope" value="Eukaryota"/>
</dbReference>
<comment type="similarity">
    <text evidence="8">Belongs to the AP2/ERF transcription factor family. ERF subfamily.</text>
</comment>
<dbReference type="SMART" id="SM00380">
    <property type="entry name" value="AP2"/>
    <property type="match status" value="1"/>
</dbReference>
<feature type="region of interest" description="Disordered" evidence="9">
    <location>
        <begin position="121"/>
        <end position="150"/>
    </location>
</feature>
<feature type="region of interest" description="Disordered" evidence="9">
    <location>
        <begin position="270"/>
        <end position="301"/>
    </location>
</feature>
<dbReference type="InterPro" id="IPR016177">
    <property type="entry name" value="DNA-bd_dom_sf"/>
</dbReference>
<dbReference type="Gene3D" id="3.30.730.10">
    <property type="entry name" value="AP2/ERF domain"/>
    <property type="match status" value="1"/>
</dbReference>
<evidence type="ECO:0000256" key="1">
    <source>
        <dbReference type="ARBA" id="ARBA00004123"/>
    </source>
</evidence>
<protein>
    <recommendedName>
        <fullName evidence="10">AP2/ERF domain-containing protein</fullName>
    </recommendedName>
</protein>
<dbReference type="Proteomes" id="UP000026915">
    <property type="component" value="Chromosome 5"/>
</dbReference>
<dbReference type="HOGENOM" id="CLU_390003_0_0_1"/>
<proteinExistence type="inferred from homology"/>
<evidence type="ECO:0000256" key="2">
    <source>
        <dbReference type="ARBA" id="ARBA00023015"/>
    </source>
</evidence>
<sequence>MIDKAAVISTTKSSKKKMVFNTTSRIRIWSTALKTEPCKRKTILPRQENDGIYVGRGLATSHRSAYDPYKRRHGINVGYFSYPPDGVVTHINTQNKRKLKGTTCKATGCLRLFMSMSSPMIRNSGSSVMEDGVRARNKKPRRRRNGRESVEDTIEKWKKYNNDQLQLGEEVGLKKVGKVPAKGSKKGCMQGKGGPENSRCKYRGVRQRIWGKWVAEIRQPINGVRVGNKGNNRLWLGTFSNAIEAALAYDKAAKAMYGPYARLNFPDHSEESAVHNSNNESASSTNETCSTESTSISNSFAEKAKESSVHYSSPVEEPELHVVEESKVCLVDKPMEKRDCSQVYINEEAGCIAEDTATETRGTEYNSRNDCKPYKEQGVEVETLKEAMDHELTELMRLHNDTNDYLHNELKDEGCQLSINFLDSDDYNLQTPFKKKEMESEVELSQNMLSSAYSGFNFRPNYMDNEEQDAGISIIDLEPSNDVKVEMPVTRENWKCELAGSIESIDYNIFSGKDDNLQTELTGGNLSLGFCYKPSSEMKAEAPVLMEEVEVEHGGFTDFNSYKGFGKTYDHMPYEPTDMICERQMNATTPTDFKAQTPINYGGFNSFKDKLDFLHSWPAEAITDVKPFALIRNDNCGLRPKESYNSDQFESSSTSYPERGGLQDPIAEAQGGFNQYETGFGEDYKLEFSRPDVDLDLGTDLWFPEHGF</sequence>
<dbReference type="InParanoid" id="A0A061EPU6"/>
<name>A0A061EPU6_THECC</name>